<evidence type="ECO:0000259" key="2">
    <source>
        <dbReference type="Pfam" id="PF19362"/>
    </source>
</evidence>
<gene>
    <name evidence="3" type="ORF">G9U51_09500</name>
</gene>
<dbReference type="PANTHER" id="PTHR43781:SF1">
    <property type="entry name" value="SACCHAROPINE DEHYDROGENASE"/>
    <property type="match status" value="1"/>
</dbReference>
<dbReference type="Pfam" id="PF19362">
    <property type="entry name" value="DUF5938"/>
    <property type="match status" value="1"/>
</dbReference>
<dbReference type="Proteomes" id="UP000744769">
    <property type="component" value="Unassembled WGS sequence"/>
</dbReference>
<dbReference type="Gene3D" id="3.40.50.720">
    <property type="entry name" value="NAD(P)-binding Rossmann-like Domain"/>
    <property type="match status" value="1"/>
</dbReference>
<feature type="domain" description="DUF5938" evidence="2">
    <location>
        <begin position="140"/>
        <end position="374"/>
    </location>
</feature>
<organism evidence="3 4">
    <name type="scientific">Metallococcus carri</name>
    <dbReference type="NCBI Taxonomy" id="1656884"/>
    <lineage>
        <taxon>Bacteria</taxon>
        <taxon>Bacillati</taxon>
        <taxon>Actinomycetota</taxon>
        <taxon>Actinomycetes</taxon>
        <taxon>Micrococcales</taxon>
        <taxon>Dermacoccaceae</taxon>
        <taxon>Metallococcus</taxon>
    </lineage>
</organism>
<sequence length="375" mass="39869">MSTKPVVVYGASGYTGRLVCEYLREFNLPFVAAGRNEDKLTESMQSHVAGIETADYEIKVVDHTADALAELFDGASVVCNTVGPFSTLGGVVVEACLQAGTHYVDTTGEQDWLMTCDEQHGAAFADKGLLLSPGIAQMYTTGEIAAQLCLEQPGLDTLDIAVFWGGSPTIASTETILVNAASSAAHYLEQNAYVPFDPEQGLVPLVVPGQHELAQSLPWGGTSHPVWFKHDPRVANCKAQGGVFNAALMNGVPQIVAGALEATKDMNADDKQAALTATARQVMDTMPPRENPRINKSLDSVYASGPLGRAHCVIHGNSNYKQTGLLQAYAAYSLTQSPPQRTGFASACQAFGHRELLGVLRSFGLVSPPVLTTQD</sequence>
<reference evidence="3" key="1">
    <citation type="submission" date="2020-03" db="EMBL/GenBank/DDBJ databases">
        <title>Draft sequencing of Calidifontibacter sp. DB0510.</title>
        <authorList>
            <person name="Kim D.-U."/>
        </authorList>
    </citation>
    <scope>NUCLEOTIDE SEQUENCE</scope>
    <source>
        <strain evidence="3">DB0510</strain>
    </source>
</reference>
<dbReference type="RefSeq" id="WP_166196380.1">
    <property type="nucleotide sequence ID" value="NZ_JAAOIV010000006.1"/>
</dbReference>
<name>A0A967EA83_9MICO</name>
<dbReference type="InterPro" id="IPR045982">
    <property type="entry name" value="DUF5938"/>
</dbReference>
<dbReference type="Pfam" id="PF03435">
    <property type="entry name" value="Sacchrp_dh_NADP"/>
    <property type="match status" value="1"/>
</dbReference>
<evidence type="ECO:0000313" key="3">
    <source>
        <dbReference type="EMBL" id="NHN56010.1"/>
    </source>
</evidence>
<dbReference type="InterPro" id="IPR036291">
    <property type="entry name" value="NAD(P)-bd_dom_sf"/>
</dbReference>
<dbReference type="AlphaFoldDB" id="A0A967EA83"/>
<dbReference type="SUPFAM" id="SSF51735">
    <property type="entry name" value="NAD(P)-binding Rossmann-fold domains"/>
    <property type="match status" value="1"/>
</dbReference>
<protein>
    <submittedName>
        <fullName evidence="3">Saccharopine dehydrogenase</fullName>
    </submittedName>
</protein>
<feature type="domain" description="Saccharopine dehydrogenase NADP binding" evidence="1">
    <location>
        <begin position="6"/>
        <end position="108"/>
    </location>
</feature>
<dbReference type="EMBL" id="JAAOIV010000006">
    <property type="protein sequence ID" value="NHN56010.1"/>
    <property type="molecule type" value="Genomic_DNA"/>
</dbReference>
<accession>A0A967EA83</accession>
<comment type="caution">
    <text evidence="3">The sequence shown here is derived from an EMBL/GenBank/DDBJ whole genome shotgun (WGS) entry which is preliminary data.</text>
</comment>
<proteinExistence type="predicted"/>
<dbReference type="InterPro" id="IPR005097">
    <property type="entry name" value="Sacchrp_dh_NADP-bd"/>
</dbReference>
<keyword evidence="4" id="KW-1185">Reference proteome</keyword>
<evidence type="ECO:0000313" key="4">
    <source>
        <dbReference type="Proteomes" id="UP000744769"/>
    </source>
</evidence>
<dbReference type="PANTHER" id="PTHR43781">
    <property type="entry name" value="SACCHAROPINE DEHYDROGENASE"/>
    <property type="match status" value="1"/>
</dbReference>
<evidence type="ECO:0000259" key="1">
    <source>
        <dbReference type="Pfam" id="PF03435"/>
    </source>
</evidence>